<feature type="compositionally biased region" description="Polar residues" evidence="1">
    <location>
        <begin position="472"/>
        <end position="483"/>
    </location>
</feature>
<feature type="region of interest" description="Disordered" evidence="1">
    <location>
        <begin position="370"/>
        <end position="396"/>
    </location>
</feature>
<organism evidence="2 3">
    <name type="scientific">Dorcoceras hygrometricum</name>
    <dbReference type="NCBI Taxonomy" id="472368"/>
    <lineage>
        <taxon>Eukaryota</taxon>
        <taxon>Viridiplantae</taxon>
        <taxon>Streptophyta</taxon>
        <taxon>Embryophyta</taxon>
        <taxon>Tracheophyta</taxon>
        <taxon>Spermatophyta</taxon>
        <taxon>Magnoliopsida</taxon>
        <taxon>eudicotyledons</taxon>
        <taxon>Gunneridae</taxon>
        <taxon>Pentapetalae</taxon>
        <taxon>asterids</taxon>
        <taxon>lamiids</taxon>
        <taxon>Lamiales</taxon>
        <taxon>Gesneriaceae</taxon>
        <taxon>Didymocarpoideae</taxon>
        <taxon>Trichosporeae</taxon>
        <taxon>Loxocarpinae</taxon>
        <taxon>Dorcoceras</taxon>
    </lineage>
</organism>
<evidence type="ECO:0000313" key="2">
    <source>
        <dbReference type="EMBL" id="KZV31407.1"/>
    </source>
</evidence>
<gene>
    <name evidence="2" type="ORF">F511_05511</name>
</gene>
<feature type="compositionally biased region" description="Low complexity" evidence="1">
    <location>
        <begin position="431"/>
        <end position="454"/>
    </location>
</feature>
<keyword evidence="3" id="KW-1185">Reference proteome</keyword>
<sequence>MAASAQFRPQNRNLGMVMREVDEDLAIFLGMRNVEQERGEHLLKDSDELEDSTVRKSDDAVLESNGIVLEIVQSAADENYLNLEIDENDYDWLYAQPDSTLHPSVELEVKDSESSLTEITNDGCIAQKSEACIECEWSAHGSTDSVASANKKPLSSGDRRKAPRAATPTRGESTLPAKSKSSHASKPTLLSSKPTCDISRSSTPVRATPRASTPVGRQSIPVSSKPASRSTTPTCKPATTLTTSGVSGSVRKTGFTTTKNLGSRMSSPSEILSSSHDASDNLKVLMPKRTVSASRGRPNGHTTNSSRDEKRRQKSCSPAKVRASIISTAHKYGSMVQSRSRGHSNGEDDVNPVLIGSKMVERVVNMRKLAPPKQDEHSTHNTSKKSSHVNSGFGRSLSKKSLDMAIRHMEIRRTIPDDLRTIATRVLSSVSSKYASSGNTESPLTSSSDSSKSSINNKTRFLDGTETEDSVSVDSKHSTASSQ</sequence>
<feature type="compositionally biased region" description="Low complexity" evidence="1">
    <location>
        <begin position="231"/>
        <end position="250"/>
    </location>
</feature>
<feature type="compositionally biased region" description="Polar residues" evidence="1">
    <location>
        <begin position="188"/>
        <end position="205"/>
    </location>
</feature>
<feature type="compositionally biased region" description="Polar residues" evidence="1">
    <location>
        <begin position="220"/>
        <end position="230"/>
    </location>
</feature>
<dbReference type="PANTHER" id="PTHR31949:SF15">
    <property type="entry name" value="ENDOCHITINASE A-LIKE ISOFORM X1"/>
    <property type="match status" value="1"/>
</dbReference>
<dbReference type="OrthoDB" id="1929779at2759"/>
<dbReference type="AlphaFoldDB" id="A0A2Z7BBL3"/>
<feature type="compositionally biased region" description="Polar residues" evidence="1">
    <location>
        <begin position="254"/>
        <end position="276"/>
    </location>
</feature>
<dbReference type="GO" id="GO:0055028">
    <property type="term" value="C:cortical microtubule"/>
    <property type="evidence" value="ECO:0007669"/>
    <property type="project" value="TreeGrafter"/>
</dbReference>
<name>A0A2Z7BBL3_9LAMI</name>
<feature type="region of interest" description="Disordered" evidence="1">
    <location>
        <begin position="143"/>
        <end position="351"/>
    </location>
</feature>
<dbReference type="EMBL" id="KV007509">
    <property type="protein sequence ID" value="KZV31407.1"/>
    <property type="molecule type" value="Genomic_DNA"/>
</dbReference>
<evidence type="ECO:0000256" key="1">
    <source>
        <dbReference type="SAM" id="MobiDB-lite"/>
    </source>
</evidence>
<proteinExistence type="predicted"/>
<feature type="compositionally biased region" description="Low complexity" evidence="1">
    <location>
        <begin position="177"/>
        <end position="186"/>
    </location>
</feature>
<dbReference type="GO" id="GO:0043622">
    <property type="term" value="P:cortical microtubule organization"/>
    <property type="evidence" value="ECO:0007669"/>
    <property type="project" value="TreeGrafter"/>
</dbReference>
<accession>A0A2Z7BBL3</accession>
<protein>
    <submittedName>
        <fullName evidence="2">Uncharacterized protein</fullName>
    </submittedName>
</protein>
<reference evidence="2 3" key="1">
    <citation type="journal article" date="2015" name="Proc. Natl. Acad. Sci. U.S.A.">
        <title>The resurrection genome of Boea hygrometrica: A blueprint for survival of dehydration.</title>
        <authorList>
            <person name="Xiao L."/>
            <person name="Yang G."/>
            <person name="Zhang L."/>
            <person name="Yang X."/>
            <person name="Zhao S."/>
            <person name="Ji Z."/>
            <person name="Zhou Q."/>
            <person name="Hu M."/>
            <person name="Wang Y."/>
            <person name="Chen M."/>
            <person name="Xu Y."/>
            <person name="Jin H."/>
            <person name="Xiao X."/>
            <person name="Hu G."/>
            <person name="Bao F."/>
            <person name="Hu Y."/>
            <person name="Wan P."/>
            <person name="Li L."/>
            <person name="Deng X."/>
            <person name="Kuang T."/>
            <person name="Xiang C."/>
            <person name="Zhu J.K."/>
            <person name="Oliver M.J."/>
            <person name="He Y."/>
        </authorList>
    </citation>
    <scope>NUCLEOTIDE SEQUENCE [LARGE SCALE GENOMIC DNA]</scope>
    <source>
        <strain evidence="3">cv. XS01</strain>
    </source>
</reference>
<feature type="region of interest" description="Disordered" evidence="1">
    <location>
        <begin position="431"/>
        <end position="483"/>
    </location>
</feature>
<evidence type="ECO:0000313" key="3">
    <source>
        <dbReference type="Proteomes" id="UP000250235"/>
    </source>
</evidence>
<dbReference type="Proteomes" id="UP000250235">
    <property type="component" value="Unassembled WGS sequence"/>
</dbReference>
<dbReference type="PANTHER" id="PTHR31949">
    <property type="entry name" value="GASTRIC MUCIN-LIKE PROTEIN"/>
    <property type="match status" value="1"/>
</dbReference>